<dbReference type="EMBL" id="LCTW02000351">
    <property type="protein sequence ID" value="KXX74447.1"/>
    <property type="molecule type" value="Genomic_DNA"/>
</dbReference>
<organism evidence="3 4">
    <name type="scientific">Madurella mycetomatis</name>
    <dbReference type="NCBI Taxonomy" id="100816"/>
    <lineage>
        <taxon>Eukaryota</taxon>
        <taxon>Fungi</taxon>
        <taxon>Dikarya</taxon>
        <taxon>Ascomycota</taxon>
        <taxon>Pezizomycotina</taxon>
        <taxon>Sordariomycetes</taxon>
        <taxon>Sordariomycetidae</taxon>
        <taxon>Sordariales</taxon>
        <taxon>Sordariales incertae sedis</taxon>
        <taxon>Madurella</taxon>
    </lineage>
</organism>
<sequence>VSGLDAGAKNQVTIANHCVAPDRGKNLLRATAETIEQLFRDGGNVGGSVAILSSGKHDFLNIGARDSLSSTPPNENTVYLISSMSKPILGLAIAVLVNDHRYNVRFDTPVKELLPYLDRQLFLRHALRELTVADLLDHQSEFLRTTNLWESPVGEIPWQSIEPIVSLLRHLPLSDKYVDSADFRHGRNYSNECFALAAAIIEKKTGLCWGRFVTERVLKPLGMQRTYVGVAAEQPKTNYAGSYSVRVGGLLEGLRCGNGQYPGLSYQAIHKYFSGEPPVPELVEVAPSQVSAAAVTYEQTPIGAAAGMMSTASDLLKFYETFLEMYNVHHQGGRTSQELSEIELAMLTLQDYISNKAADPAWAYAGGWQVNSNSFIRATHPLRNITHLPWDPMSTSPKVRWPGADGDNARRLERAMTEGLGLDPVSAGQAWAFFQQDHSLPRSGPYLSPPAQTLALYHGGNMTGATSFCLLHPATQTAVVVLCNTRGFLLDAANLVGMLLADCLISSSVLKTQAQDCSPESASAERSQPAQDDEHIRRKCDAARQIGQHIRAGYLYDVLRYEMALQEGYHPPEWTDADRYGGCVGRYRLCEGVWAVVGVFAEGNGGGDVEGKALRFWMYERGFKYPLRVKKGSPEGNDGDRITMTFAMPMDELIPLGVGGNNRLAVEDFVLVFRNRDGKGRFGEFAWNFDREGVQEGSDLNKLAWKRFE</sequence>
<dbReference type="OrthoDB" id="5946976at2759"/>
<gene>
    <name evidence="3" type="ORF">MMYC01_208598</name>
</gene>
<dbReference type="InterPro" id="IPR050491">
    <property type="entry name" value="AmpC-like"/>
</dbReference>
<dbReference type="Gene3D" id="3.40.710.10">
    <property type="entry name" value="DD-peptidase/beta-lactamase superfamily"/>
    <property type="match status" value="1"/>
</dbReference>
<dbReference type="InterPro" id="IPR012338">
    <property type="entry name" value="Beta-lactam/transpept-like"/>
</dbReference>
<name>A0A175VSE7_9PEZI</name>
<proteinExistence type="inferred from homology"/>
<evidence type="ECO:0000256" key="1">
    <source>
        <dbReference type="ARBA" id="ARBA00038215"/>
    </source>
</evidence>
<dbReference type="PANTHER" id="PTHR46825:SF14">
    <property type="entry name" value="BETA-LACTAMASE-RELATED DOMAIN-CONTAINING PROTEIN"/>
    <property type="match status" value="1"/>
</dbReference>
<evidence type="ECO:0000313" key="4">
    <source>
        <dbReference type="Proteomes" id="UP000078237"/>
    </source>
</evidence>
<comment type="similarity">
    <text evidence="1">Belongs to the peptidase S12 family.</text>
</comment>
<accession>A0A175VSE7</accession>
<feature type="non-terminal residue" evidence="3">
    <location>
        <position position="1"/>
    </location>
</feature>
<dbReference type="SUPFAM" id="SSF56601">
    <property type="entry name" value="beta-lactamase/transpeptidase-like"/>
    <property type="match status" value="1"/>
</dbReference>
<dbReference type="InterPro" id="IPR001466">
    <property type="entry name" value="Beta-lactam-related"/>
</dbReference>
<dbReference type="AlphaFoldDB" id="A0A175VSE7"/>
<comment type="caution">
    <text evidence="3">The sequence shown here is derived from an EMBL/GenBank/DDBJ whole genome shotgun (WGS) entry which is preliminary data.</text>
</comment>
<protein>
    <submittedName>
        <fullName evidence="3">Beta-lactamase</fullName>
    </submittedName>
</protein>
<evidence type="ECO:0000313" key="3">
    <source>
        <dbReference type="EMBL" id="KXX74447.1"/>
    </source>
</evidence>
<dbReference type="Proteomes" id="UP000078237">
    <property type="component" value="Unassembled WGS sequence"/>
</dbReference>
<dbReference type="Pfam" id="PF00144">
    <property type="entry name" value="Beta-lactamase"/>
    <property type="match status" value="1"/>
</dbReference>
<feature type="domain" description="Beta-lactamase-related" evidence="2">
    <location>
        <begin position="34"/>
        <end position="488"/>
    </location>
</feature>
<dbReference type="VEuPathDB" id="FungiDB:MMYC01_208598"/>
<reference evidence="3 4" key="1">
    <citation type="journal article" date="2016" name="Genome Announc.">
        <title>Genome Sequence of Madurella mycetomatis mm55, Isolated from a Human Mycetoma Case in Sudan.</title>
        <authorList>
            <person name="Smit S."/>
            <person name="Derks M.F."/>
            <person name="Bervoets S."/>
            <person name="Fahal A."/>
            <person name="van Leeuwen W."/>
            <person name="van Belkum A."/>
            <person name="van de Sande W.W."/>
        </authorList>
    </citation>
    <scope>NUCLEOTIDE SEQUENCE [LARGE SCALE GENOMIC DNA]</scope>
    <source>
        <strain evidence="4">mm55</strain>
    </source>
</reference>
<dbReference type="PANTHER" id="PTHR46825">
    <property type="entry name" value="D-ALANYL-D-ALANINE-CARBOXYPEPTIDASE/ENDOPEPTIDASE AMPH"/>
    <property type="match status" value="1"/>
</dbReference>
<evidence type="ECO:0000259" key="2">
    <source>
        <dbReference type="Pfam" id="PF00144"/>
    </source>
</evidence>
<keyword evidence="4" id="KW-1185">Reference proteome</keyword>